<name>D3HNQ0_LEGLN</name>
<dbReference type="GO" id="GO:0008961">
    <property type="term" value="F:phosphatidylglycerol-prolipoprotein diacylglyceryl transferase activity"/>
    <property type="evidence" value="ECO:0007669"/>
    <property type="project" value="UniProtKB-UniRule"/>
</dbReference>
<sequence length="256" mass="29355">MLTFPYINPIAFSIGPLQVHWYGLMYLLGFVSAWLLAHWRSKHYKLHWTSEQISDLIFYAALGVIIGGRVGYMLFYDFPELIDNPLSLFKIWQGGMSFHGGLLGVVVALWIFAYRQSKPFWEIGDFIAPLVPIGLGAGRIGNFINGELWGRVTDMPWGMVYSHVDNQPRHPSELYEFGLEGVCLFLLVWIYASKPRPTGRVSAVFLMGYAVCRIIAEFFRQPDPQLGFIAFGWLTMGQILSIPMLLLGIWLWWIKR</sequence>
<dbReference type="GO" id="GO:0042158">
    <property type="term" value="P:lipoprotein biosynthetic process"/>
    <property type="evidence" value="ECO:0007669"/>
    <property type="project" value="UniProtKB-UniRule"/>
</dbReference>
<dbReference type="AlphaFoldDB" id="D3HNQ0"/>
<comment type="similarity">
    <text evidence="1 7">Belongs to the Lgt family.</text>
</comment>
<dbReference type="PANTHER" id="PTHR30589:SF0">
    <property type="entry name" value="PHOSPHATIDYLGLYCEROL--PROLIPOPROTEIN DIACYLGLYCERYL TRANSFERASE"/>
    <property type="match status" value="1"/>
</dbReference>
<evidence type="ECO:0000256" key="2">
    <source>
        <dbReference type="ARBA" id="ARBA00022475"/>
    </source>
</evidence>
<dbReference type="HAMAP" id="MF_01147">
    <property type="entry name" value="Lgt"/>
    <property type="match status" value="1"/>
</dbReference>
<evidence type="ECO:0000256" key="4">
    <source>
        <dbReference type="ARBA" id="ARBA00022692"/>
    </source>
</evidence>
<dbReference type="EC" id="2.5.1.145" evidence="7"/>
<evidence type="ECO:0000256" key="6">
    <source>
        <dbReference type="ARBA" id="ARBA00023136"/>
    </source>
</evidence>
<keyword evidence="3 7" id="KW-0808">Transferase</keyword>
<dbReference type="HOGENOM" id="CLU_013386_1_0_6"/>
<keyword evidence="5 7" id="KW-1133">Transmembrane helix</keyword>
<evidence type="ECO:0000256" key="1">
    <source>
        <dbReference type="ARBA" id="ARBA00007150"/>
    </source>
</evidence>
<reference evidence="8 9" key="1">
    <citation type="journal article" date="2010" name="PLoS Genet.">
        <title>Analysis of the Legionella longbeachae genome and transcriptome uncovers unique strategies to cause Legionnaires' disease.</title>
        <authorList>
            <person name="Cazalet C."/>
            <person name="Gomez-Valero L."/>
            <person name="Rusniok C."/>
            <person name="Lomma M."/>
            <person name="Dervins-Ravault D."/>
            <person name="Newton H."/>
            <person name="Sansom F."/>
            <person name="Jarraud S."/>
            <person name="Zidane N."/>
            <person name="Ma L."/>
            <person name="Bouchier C."/>
            <person name="Etienne J."/>
            <person name="Hartland E."/>
            <person name="Buchrieser C."/>
        </authorList>
    </citation>
    <scope>NUCLEOTIDE SEQUENCE [LARGE SCALE GENOMIC DNA]</scope>
    <source>
        <strain evidence="8 9">NSW150</strain>
    </source>
</reference>
<dbReference type="PANTHER" id="PTHR30589">
    <property type="entry name" value="PROLIPOPROTEIN DIACYLGLYCERYL TRANSFERASE"/>
    <property type="match status" value="1"/>
</dbReference>
<dbReference type="EMBL" id="FN650140">
    <property type="protein sequence ID" value="CBJ10513.1"/>
    <property type="molecule type" value="Genomic_DNA"/>
</dbReference>
<feature type="transmembrane region" description="Helical" evidence="7">
    <location>
        <begin position="228"/>
        <end position="253"/>
    </location>
</feature>
<comment type="subcellular location">
    <subcellularLocation>
        <location evidence="7">Cell inner membrane</location>
        <topology evidence="7">Multi-pass membrane protein</topology>
    </subcellularLocation>
</comment>
<keyword evidence="2 7" id="KW-1003">Cell membrane</keyword>
<dbReference type="GO" id="GO:0005886">
    <property type="term" value="C:plasma membrane"/>
    <property type="evidence" value="ECO:0007669"/>
    <property type="project" value="UniProtKB-SubCell"/>
</dbReference>
<feature type="transmembrane region" description="Helical" evidence="7">
    <location>
        <begin position="96"/>
        <end position="114"/>
    </location>
</feature>
<evidence type="ECO:0000256" key="5">
    <source>
        <dbReference type="ARBA" id="ARBA00022989"/>
    </source>
</evidence>
<keyword evidence="9" id="KW-1185">Reference proteome</keyword>
<dbReference type="Pfam" id="PF01790">
    <property type="entry name" value="LGT"/>
    <property type="match status" value="1"/>
</dbReference>
<dbReference type="UniPathway" id="UPA00664"/>
<evidence type="ECO:0000256" key="3">
    <source>
        <dbReference type="ARBA" id="ARBA00022679"/>
    </source>
</evidence>
<comment type="function">
    <text evidence="7">Catalyzes the transfer of the diacylglyceryl group from phosphatidylglycerol to the sulfhydryl group of the N-terminal cysteine of a prolipoprotein, the first step in the formation of mature lipoproteins.</text>
</comment>
<dbReference type="NCBIfam" id="TIGR00544">
    <property type="entry name" value="lgt"/>
    <property type="match status" value="1"/>
</dbReference>
<feature type="transmembrane region" description="Helical" evidence="7">
    <location>
        <begin position="199"/>
        <end position="216"/>
    </location>
</feature>
<keyword evidence="4 7" id="KW-0812">Transmembrane</keyword>
<feature type="transmembrane region" description="Helical" evidence="7">
    <location>
        <begin position="20"/>
        <end position="37"/>
    </location>
</feature>
<dbReference type="RefSeq" id="WP_003633500.1">
    <property type="nucleotide sequence ID" value="NC_013861.1"/>
</dbReference>
<dbReference type="STRING" id="661367.LLO_0185"/>
<dbReference type="PROSITE" id="PS01311">
    <property type="entry name" value="LGT"/>
    <property type="match status" value="1"/>
</dbReference>
<dbReference type="Proteomes" id="UP000001060">
    <property type="component" value="Chromosome"/>
</dbReference>
<dbReference type="InterPro" id="IPR001640">
    <property type="entry name" value="Lgt"/>
</dbReference>
<dbReference type="OrthoDB" id="871140at2"/>
<keyword evidence="8" id="KW-0449">Lipoprotein</keyword>
<dbReference type="eggNOG" id="COG0682">
    <property type="taxonomic scope" value="Bacteria"/>
</dbReference>
<proteinExistence type="inferred from homology"/>
<evidence type="ECO:0000313" key="8">
    <source>
        <dbReference type="EMBL" id="CBJ10513.1"/>
    </source>
</evidence>
<evidence type="ECO:0000256" key="7">
    <source>
        <dbReference type="HAMAP-Rule" id="MF_01147"/>
    </source>
</evidence>
<protein>
    <recommendedName>
        <fullName evidence="7">Phosphatidylglycerol--prolipoprotein diacylglyceryl transferase</fullName>
        <ecNumber evidence="7">2.5.1.145</ecNumber>
    </recommendedName>
</protein>
<dbReference type="GeneID" id="40924409"/>
<keyword evidence="6 7" id="KW-0472">Membrane</keyword>
<comment type="catalytic activity">
    <reaction evidence="7">
        <text>L-cysteinyl-[prolipoprotein] + a 1,2-diacyl-sn-glycero-3-phospho-(1'-sn-glycerol) = an S-1,2-diacyl-sn-glyceryl-L-cysteinyl-[prolipoprotein] + sn-glycerol 1-phosphate + H(+)</text>
        <dbReference type="Rhea" id="RHEA:56712"/>
        <dbReference type="Rhea" id="RHEA-COMP:14679"/>
        <dbReference type="Rhea" id="RHEA-COMP:14680"/>
        <dbReference type="ChEBI" id="CHEBI:15378"/>
        <dbReference type="ChEBI" id="CHEBI:29950"/>
        <dbReference type="ChEBI" id="CHEBI:57685"/>
        <dbReference type="ChEBI" id="CHEBI:64716"/>
        <dbReference type="ChEBI" id="CHEBI:140658"/>
        <dbReference type="EC" id="2.5.1.145"/>
    </reaction>
</comment>
<feature type="transmembrane region" description="Helical" evidence="7">
    <location>
        <begin position="57"/>
        <end position="76"/>
    </location>
</feature>
<keyword evidence="7" id="KW-0997">Cell inner membrane</keyword>
<feature type="binding site" evidence="7">
    <location>
        <position position="139"/>
    </location>
    <ligand>
        <name>a 1,2-diacyl-sn-glycero-3-phospho-(1'-sn-glycerol)</name>
        <dbReference type="ChEBI" id="CHEBI:64716"/>
    </ligand>
</feature>
<gene>
    <name evidence="7 8" type="primary">lgt</name>
    <name evidence="8" type="ordered locus">LLO_0185</name>
</gene>
<accession>D3HNQ0</accession>
<dbReference type="KEGG" id="llo:LLO_0185"/>
<evidence type="ECO:0000313" key="9">
    <source>
        <dbReference type="Proteomes" id="UP000001060"/>
    </source>
</evidence>
<organism evidence="8 9">
    <name type="scientific">Legionella longbeachae serogroup 1 (strain NSW150)</name>
    <dbReference type="NCBI Taxonomy" id="661367"/>
    <lineage>
        <taxon>Bacteria</taxon>
        <taxon>Pseudomonadati</taxon>
        <taxon>Pseudomonadota</taxon>
        <taxon>Gammaproteobacteria</taxon>
        <taxon>Legionellales</taxon>
        <taxon>Legionellaceae</taxon>
        <taxon>Legionella</taxon>
    </lineage>
</organism>
<comment type="pathway">
    <text evidence="7">Protein modification; lipoprotein biosynthesis (diacylglyceryl transfer).</text>
</comment>